<dbReference type="AlphaFoldDB" id="A0A7M2RGC8"/>
<dbReference type="Proteomes" id="UP000593601">
    <property type="component" value="Chromosome"/>
</dbReference>
<evidence type="ECO:0000313" key="3">
    <source>
        <dbReference type="EMBL" id="QOV19044.1"/>
    </source>
</evidence>
<feature type="coiled-coil region" evidence="1">
    <location>
        <begin position="109"/>
        <end position="154"/>
    </location>
</feature>
<proteinExistence type="predicted"/>
<sequence length="154" mass="17125">MSNGRENLIPNSERSPEELRRMTSKGGKKSGEVRRRKANFRKTLNLLLTAEIDSPEWTPILEALGLDSTLESAVNGAMIKEALSGNVKAYEAIAKYAGQTAKPDEDIRNREADTELKQARKQAVTGENEADEALSKLDRILKEVRDNAVKQETE</sequence>
<protein>
    <submittedName>
        <fullName evidence="3">Uncharacterized protein</fullName>
    </submittedName>
</protein>
<evidence type="ECO:0000256" key="1">
    <source>
        <dbReference type="SAM" id="Coils"/>
    </source>
</evidence>
<reference evidence="3 4" key="1">
    <citation type="submission" date="2020-10" db="EMBL/GenBank/DDBJ databases">
        <title>Blautia liquoris sp.nov., isolated from the mud in a fermentation cellar used for the production of Chinese strong-flavoured liquor.</title>
        <authorList>
            <person name="Lu L."/>
        </authorList>
    </citation>
    <scope>NUCLEOTIDE SEQUENCE [LARGE SCALE GENOMIC DNA]</scope>
    <source>
        <strain evidence="3 4">LZLJ-3</strain>
    </source>
</reference>
<gene>
    <name evidence="3" type="ORF">INP51_13950</name>
</gene>
<evidence type="ECO:0000256" key="2">
    <source>
        <dbReference type="SAM" id="MobiDB-lite"/>
    </source>
</evidence>
<dbReference type="KEGG" id="bliq:INP51_13950"/>
<accession>A0A7M2RGC8</accession>
<dbReference type="RefSeq" id="WP_193735403.1">
    <property type="nucleotide sequence ID" value="NZ_CP063304.1"/>
</dbReference>
<dbReference type="EMBL" id="CP063304">
    <property type="protein sequence ID" value="QOV19044.1"/>
    <property type="molecule type" value="Genomic_DNA"/>
</dbReference>
<name>A0A7M2RGC8_9FIRM</name>
<feature type="compositionally biased region" description="Polar residues" evidence="2">
    <location>
        <begin position="1"/>
        <end position="13"/>
    </location>
</feature>
<feature type="region of interest" description="Disordered" evidence="2">
    <location>
        <begin position="1"/>
        <end position="35"/>
    </location>
</feature>
<keyword evidence="4" id="KW-1185">Reference proteome</keyword>
<feature type="compositionally biased region" description="Basic residues" evidence="2">
    <location>
        <begin position="22"/>
        <end position="35"/>
    </location>
</feature>
<organism evidence="3 4">
    <name type="scientific">Blautia liquoris</name>
    <dbReference type="NCBI Taxonomy" id="2779518"/>
    <lineage>
        <taxon>Bacteria</taxon>
        <taxon>Bacillati</taxon>
        <taxon>Bacillota</taxon>
        <taxon>Clostridia</taxon>
        <taxon>Lachnospirales</taxon>
        <taxon>Lachnospiraceae</taxon>
        <taxon>Blautia</taxon>
    </lineage>
</organism>
<evidence type="ECO:0000313" key="4">
    <source>
        <dbReference type="Proteomes" id="UP000593601"/>
    </source>
</evidence>
<keyword evidence="1" id="KW-0175">Coiled coil</keyword>